<dbReference type="AlphaFoldDB" id="A0A831WZF8"/>
<organism evidence="2">
    <name type="scientific">Thermorudis peleae</name>
    <dbReference type="NCBI Taxonomy" id="1382356"/>
    <lineage>
        <taxon>Bacteria</taxon>
        <taxon>Pseudomonadati</taxon>
        <taxon>Thermomicrobiota</taxon>
        <taxon>Thermomicrobia</taxon>
        <taxon>Thermomicrobia incertae sedis</taxon>
        <taxon>Thermorudis</taxon>
    </lineage>
</organism>
<name>A0A831WZF8_9BACT</name>
<accession>A0A831WZF8</accession>
<dbReference type="EMBL" id="DSIY01000231">
    <property type="protein sequence ID" value="HEG91718.1"/>
    <property type="molecule type" value="Genomic_DNA"/>
</dbReference>
<sequence>MQRLMSHLIGTVDEHSLGTALATVKQGVAELALPRPNPKLLDAAGQALQQIVEAGGLTNALQLAEMIQMVESAIDLVRGSEGRVLLAPYVQALVLDLERAVASFVTGSPVAPMLEHARGLSQLIERWQPDRLIALDSYEQSVTTGALEAHRGSPVVKITGRLSAGAGTSHTASGWLSGNGRGHDGSAESPVNHQPNLQATIGEILSTADMLLTALAAMPSRLELLDALHVCAHSILDMVDGHPGPLPRLAAAAADLLTDCRNRLVPPDDQAREYLRTLWLMSSLLLVTTDPPRALLAAIESLLAEPPQPPTVASNI</sequence>
<reference evidence="2" key="1">
    <citation type="journal article" date="2020" name="mSystems">
        <title>Genome- and Community-Level Interaction Insights into Carbon Utilization and Element Cycling Functions of Hydrothermarchaeota in Hydrothermal Sediment.</title>
        <authorList>
            <person name="Zhou Z."/>
            <person name="Liu Y."/>
            <person name="Xu W."/>
            <person name="Pan J."/>
            <person name="Luo Z.H."/>
            <person name="Li M."/>
        </authorList>
    </citation>
    <scope>NUCLEOTIDE SEQUENCE [LARGE SCALE GENOMIC DNA]</scope>
    <source>
        <strain evidence="2">SpSt-210</strain>
    </source>
</reference>
<protein>
    <submittedName>
        <fullName evidence="2">Uncharacterized protein</fullName>
    </submittedName>
</protein>
<evidence type="ECO:0000256" key="1">
    <source>
        <dbReference type="SAM" id="MobiDB-lite"/>
    </source>
</evidence>
<feature type="region of interest" description="Disordered" evidence="1">
    <location>
        <begin position="165"/>
        <end position="194"/>
    </location>
</feature>
<comment type="caution">
    <text evidence="2">The sequence shown here is derived from an EMBL/GenBank/DDBJ whole genome shotgun (WGS) entry which is preliminary data.</text>
</comment>
<proteinExistence type="predicted"/>
<gene>
    <name evidence="2" type="ORF">ENP34_09815</name>
</gene>
<feature type="compositionally biased region" description="Polar residues" evidence="1">
    <location>
        <begin position="166"/>
        <end position="176"/>
    </location>
</feature>
<evidence type="ECO:0000313" key="2">
    <source>
        <dbReference type="EMBL" id="HEG91718.1"/>
    </source>
</evidence>